<comment type="similarity">
    <text evidence="1">Belongs to the LysR transcriptional regulatory family.</text>
</comment>
<evidence type="ECO:0000259" key="5">
    <source>
        <dbReference type="PROSITE" id="PS50931"/>
    </source>
</evidence>
<dbReference type="EMBL" id="JAEUXJ010000001">
    <property type="protein sequence ID" value="MBL6454240.1"/>
    <property type="molecule type" value="Genomic_DNA"/>
</dbReference>
<dbReference type="Pfam" id="PF00126">
    <property type="entry name" value="HTH_1"/>
    <property type="match status" value="1"/>
</dbReference>
<reference evidence="6 7" key="1">
    <citation type="submission" date="2021-01" db="EMBL/GenBank/DDBJ databases">
        <title>Belnapia mucosa sp. nov. and Belnapia arida sp. nov., isolated from the Tabernas Desert (Almeria, Spain).</title>
        <authorList>
            <person name="Molina-Menor E."/>
            <person name="Vidal-Verdu A."/>
            <person name="Calonge A."/>
            <person name="Satari L."/>
            <person name="Pereto Magraner J."/>
            <person name="Porcar Miralles M."/>
        </authorList>
    </citation>
    <scope>NUCLEOTIDE SEQUENCE [LARGE SCALE GENOMIC DNA]</scope>
    <source>
        <strain evidence="6 7">T6</strain>
    </source>
</reference>
<dbReference type="PRINTS" id="PR00039">
    <property type="entry name" value="HTHLYSR"/>
</dbReference>
<dbReference type="InterPro" id="IPR037402">
    <property type="entry name" value="YidZ_PBP2"/>
</dbReference>
<protein>
    <submittedName>
        <fullName evidence="6">LysR family transcriptional regulator</fullName>
    </submittedName>
</protein>
<dbReference type="Gene3D" id="1.10.10.10">
    <property type="entry name" value="Winged helix-like DNA-binding domain superfamily/Winged helix DNA-binding domain"/>
    <property type="match status" value="1"/>
</dbReference>
<evidence type="ECO:0000313" key="7">
    <source>
        <dbReference type="Proteomes" id="UP000606490"/>
    </source>
</evidence>
<keyword evidence="3" id="KW-0238">DNA-binding</keyword>
<comment type="caution">
    <text evidence="6">The sequence shown here is derived from an EMBL/GenBank/DDBJ whole genome shotgun (WGS) entry which is preliminary data.</text>
</comment>
<dbReference type="SUPFAM" id="SSF46785">
    <property type="entry name" value="Winged helix' DNA-binding domain"/>
    <property type="match status" value="1"/>
</dbReference>
<keyword evidence="2" id="KW-0805">Transcription regulation</keyword>
<dbReference type="InterPro" id="IPR000847">
    <property type="entry name" value="LysR_HTH_N"/>
</dbReference>
<dbReference type="PROSITE" id="PS50931">
    <property type="entry name" value="HTH_LYSR"/>
    <property type="match status" value="1"/>
</dbReference>
<evidence type="ECO:0000256" key="1">
    <source>
        <dbReference type="ARBA" id="ARBA00009437"/>
    </source>
</evidence>
<evidence type="ECO:0000313" key="6">
    <source>
        <dbReference type="EMBL" id="MBL6454240.1"/>
    </source>
</evidence>
<dbReference type="Gene3D" id="3.40.190.10">
    <property type="entry name" value="Periplasmic binding protein-like II"/>
    <property type="match status" value="2"/>
</dbReference>
<accession>A0ABS1UXR3</accession>
<evidence type="ECO:0000256" key="3">
    <source>
        <dbReference type="ARBA" id="ARBA00023125"/>
    </source>
</evidence>
<dbReference type="SUPFAM" id="SSF53850">
    <property type="entry name" value="Periplasmic binding protein-like II"/>
    <property type="match status" value="1"/>
</dbReference>
<dbReference type="Pfam" id="PF03466">
    <property type="entry name" value="LysR_substrate"/>
    <property type="match status" value="1"/>
</dbReference>
<dbReference type="InterPro" id="IPR005119">
    <property type="entry name" value="LysR_subst-bd"/>
</dbReference>
<proteinExistence type="inferred from homology"/>
<dbReference type="PANTHER" id="PTHR30118:SF15">
    <property type="entry name" value="TRANSCRIPTIONAL REGULATORY PROTEIN"/>
    <property type="match status" value="1"/>
</dbReference>
<evidence type="ECO:0000256" key="4">
    <source>
        <dbReference type="ARBA" id="ARBA00023163"/>
    </source>
</evidence>
<organism evidence="6 7">
    <name type="scientific">Belnapia mucosa</name>
    <dbReference type="NCBI Taxonomy" id="2804532"/>
    <lineage>
        <taxon>Bacteria</taxon>
        <taxon>Pseudomonadati</taxon>
        <taxon>Pseudomonadota</taxon>
        <taxon>Alphaproteobacteria</taxon>
        <taxon>Acetobacterales</taxon>
        <taxon>Roseomonadaceae</taxon>
        <taxon>Belnapia</taxon>
    </lineage>
</organism>
<dbReference type="CDD" id="cd08417">
    <property type="entry name" value="PBP2_Nitroaromatics_like"/>
    <property type="match status" value="1"/>
</dbReference>
<sequence>MDPVNGLRGIDLNLLVVLDALLEEAHVTRAARRLGLSQPAASNALDRLRHLFGDPLLERGRGGLRRTPLAETLRVPLGEALAALQGVLRRPGRDLATARQTVRMVMADAPAASLLVALQARLVRTAPGVTLALLPWAGAADALTRLHHGDADLVASVLPPLDPPLRQRRLLEESYCVAMRPGHPAAAAFDLARWLDFPHVVVSGHGGTETPLDAALAARGLARRVGVVVPSFLMVPPLLAGSDLVAMLPTRCVPAGAALTLRPPPLPVEGFRLDLAWHDRRGGDPVVMHVAEAMTEAFGADPTPSHPSPGAARR</sequence>
<dbReference type="PANTHER" id="PTHR30118">
    <property type="entry name" value="HTH-TYPE TRANSCRIPTIONAL REGULATOR LEUO-RELATED"/>
    <property type="match status" value="1"/>
</dbReference>
<dbReference type="Proteomes" id="UP000606490">
    <property type="component" value="Unassembled WGS sequence"/>
</dbReference>
<dbReference type="InterPro" id="IPR036388">
    <property type="entry name" value="WH-like_DNA-bd_sf"/>
</dbReference>
<keyword evidence="4" id="KW-0804">Transcription</keyword>
<dbReference type="InterPro" id="IPR036390">
    <property type="entry name" value="WH_DNA-bd_sf"/>
</dbReference>
<keyword evidence="7" id="KW-1185">Reference proteome</keyword>
<dbReference type="InterPro" id="IPR050389">
    <property type="entry name" value="LysR-type_TF"/>
</dbReference>
<name>A0ABS1UXR3_9PROT</name>
<gene>
    <name evidence="6" type="ORF">JMJ55_02820</name>
</gene>
<feature type="domain" description="HTH lysR-type" evidence="5">
    <location>
        <begin position="10"/>
        <end position="67"/>
    </location>
</feature>
<evidence type="ECO:0000256" key="2">
    <source>
        <dbReference type="ARBA" id="ARBA00023015"/>
    </source>
</evidence>